<evidence type="ECO:0000313" key="2">
    <source>
        <dbReference type="EMBL" id="KRQ12603.1"/>
    </source>
</evidence>
<dbReference type="Gene3D" id="3.40.50.150">
    <property type="entry name" value="Vaccinia Virus protein VP39"/>
    <property type="match status" value="1"/>
</dbReference>
<comment type="caution">
    <text evidence="2">The sequence shown here is derived from an EMBL/GenBank/DDBJ whole genome shotgun (WGS) entry which is preliminary data.</text>
</comment>
<evidence type="ECO:0000256" key="1">
    <source>
        <dbReference type="SAM" id="MobiDB-lite"/>
    </source>
</evidence>
<dbReference type="AlphaFoldDB" id="A0A0R3DS76"/>
<dbReference type="Proteomes" id="UP000051936">
    <property type="component" value="Unassembled WGS sequence"/>
</dbReference>
<dbReference type="STRING" id="989370.AOQ71_15745"/>
<protein>
    <recommendedName>
        <fullName evidence="4">Methyltransferase type 11 domain-containing protein</fullName>
    </recommendedName>
</protein>
<evidence type="ECO:0000313" key="3">
    <source>
        <dbReference type="Proteomes" id="UP000051936"/>
    </source>
</evidence>
<sequence>MGRHEIHFWKQEFDTVRKGFGFEYDPSLAVGSFCEPLLKKLGAEDITSIDASGFEGASLVHDFNLPVPETLHNQFDAFLDFGSIEHIFNVAQVVDNIVKLVKPGGQVLIATNANGFPSHGLFQYSPEFFYSVFSERNGFRNTCVFLVNTSRPKLWHLIEQPARLKRRNQLPFASQMSLVVLSTKVSCADKLHVVQSDYDDTWARFDKGNWTRWNPEHISTWKKVLHGVVNPYAYKMASQLALAFEVRQQYRADRILLDPDNVDPARFKRDGSSRAGSEAYGAAAEAH</sequence>
<gene>
    <name evidence="2" type="ORF">AOQ71_15745</name>
</gene>
<keyword evidence="3" id="KW-1185">Reference proteome</keyword>
<organism evidence="2 3">
    <name type="scientific">Bradyrhizobium manausense</name>
    <dbReference type="NCBI Taxonomy" id="989370"/>
    <lineage>
        <taxon>Bacteria</taxon>
        <taxon>Pseudomonadati</taxon>
        <taxon>Pseudomonadota</taxon>
        <taxon>Alphaproteobacteria</taxon>
        <taxon>Hyphomicrobiales</taxon>
        <taxon>Nitrobacteraceae</taxon>
        <taxon>Bradyrhizobium</taxon>
    </lineage>
</organism>
<reference evidence="2 3" key="1">
    <citation type="submission" date="2015-09" db="EMBL/GenBank/DDBJ databases">
        <title>Draft Genome Sequence of Bradyrhizobium manausense Strain BR 3351T, a Novel Symbiotic Nitrogen-Fixing Alphaproteobacterium Isolated from Brazilian Amazon Rain Forest.</title>
        <authorList>
            <person name="De Araujo J.L."/>
            <person name="Zilli J.E."/>
        </authorList>
    </citation>
    <scope>NUCLEOTIDE SEQUENCE [LARGE SCALE GENOMIC DNA]</scope>
    <source>
        <strain evidence="2 3">BR3351</strain>
    </source>
</reference>
<dbReference type="InterPro" id="IPR029063">
    <property type="entry name" value="SAM-dependent_MTases_sf"/>
</dbReference>
<name>A0A0R3DS76_9BRAD</name>
<proteinExistence type="predicted"/>
<dbReference type="EMBL" id="LJYG01000062">
    <property type="protein sequence ID" value="KRQ12603.1"/>
    <property type="molecule type" value="Genomic_DNA"/>
</dbReference>
<dbReference type="SUPFAM" id="SSF53335">
    <property type="entry name" value="S-adenosyl-L-methionine-dependent methyltransferases"/>
    <property type="match status" value="1"/>
</dbReference>
<feature type="region of interest" description="Disordered" evidence="1">
    <location>
        <begin position="267"/>
        <end position="287"/>
    </location>
</feature>
<feature type="compositionally biased region" description="Low complexity" evidence="1">
    <location>
        <begin position="273"/>
        <end position="287"/>
    </location>
</feature>
<accession>A0A0R3DS76</accession>
<evidence type="ECO:0008006" key="4">
    <source>
        <dbReference type="Google" id="ProtNLM"/>
    </source>
</evidence>